<protein>
    <submittedName>
        <fullName evidence="1">Uncharacterized protein</fullName>
    </submittedName>
</protein>
<evidence type="ECO:0000313" key="1">
    <source>
        <dbReference type="EMBL" id="CAB4134684.1"/>
    </source>
</evidence>
<name>A0A6J5LJC5_9CAUD</name>
<organism evidence="1">
    <name type="scientific">uncultured Caudovirales phage</name>
    <dbReference type="NCBI Taxonomy" id="2100421"/>
    <lineage>
        <taxon>Viruses</taxon>
        <taxon>Duplodnaviria</taxon>
        <taxon>Heunggongvirae</taxon>
        <taxon>Uroviricota</taxon>
        <taxon>Caudoviricetes</taxon>
        <taxon>Peduoviridae</taxon>
        <taxon>Maltschvirus</taxon>
        <taxon>Maltschvirus maltsch</taxon>
    </lineage>
</organism>
<gene>
    <name evidence="1" type="ORF">UFOVP274_39</name>
</gene>
<sequence length="728" mass="78761">MPLLKLKFKPGINREGTTLTNEGGWYECDKIRFRSGTVEKIGGWQLDKQASSNTTLKPYAFTTLKTAINSSVTSIDIINGSTFNVPNASISTYSIVIDTETITYSGIVNNGTYYTLTGCVRGASGTTAASHSAGANIRQTTGAFFGSCVSLWSWSTLSGNILIGYGTTNKFYIQNGTGGYLYDVTPIRTTISSPSASFAATNGSVLITVTQTNHGAGVGDFVNFSGATSLGGNITATILNAEFQIVSVTSANVYTIQATVAANASDTGNGGGAVTGAYQINAGGATSTSVSGWGAGAWSNNTWGNTSVTTSTAAITQARIWSQANYGQDLIINARGGPLYYWSYSSSFNPATQISYTNAPLYCNWTMVSDQTRFVFAFGTNDYGSSTQNPMLIRWSAQEDYTTWTPAATNQAGSLQLSHGSKIVTAQQNRQEILVWTDTSLYSLQYLGYPAVWGAQILADSTSIMSPNCAVTVNNLTFWMGVDKFYIYSGRVDTLYCALRHYIFDNINLAQSDRFFAGYNEGYNEVWWFYASITGPDGVGTVANPNTVIDKYVVYNHLEKIWYYGNLQRTAWLDSPLLASPLATANTGKVIYHESGVDDGTVNPALPINAYVTSSDMDIEDGDSYGFVWRVIPDMDFDGSNVAAPTAYITLLPRRNPGASYGVTNYQNVVSANNYAASPTYLVQRFTQQITVRARGRQIAFKVGSNTTGVQWQVGFPRMDIRKDGRKT</sequence>
<dbReference type="EMBL" id="LR796296">
    <property type="protein sequence ID" value="CAB4134684.1"/>
    <property type="molecule type" value="Genomic_DNA"/>
</dbReference>
<reference evidence="1" key="1">
    <citation type="submission" date="2020-04" db="EMBL/GenBank/DDBJ databases">
        <authorList>
            <person name="Chiriac C."/>
            <person name="Salcher M."/>
            <person name="Ghai R."/>
            <person name="Kavagutti S V."/>
        </authorList>
    </citation>
    <scope>NUCLEOTIDE SEQUENCE</scope>
</reference>
<accession>A0A6J5LJC5</accession>
<dbReference type="InterPro" id="IPR023366">
    <property type="entry name" value="ATP_synth_asu-like_sf"/>
</dbReference>
<proteinExistence type="predicted"/>
<dbReference type="Gene3D" id="2.40.30.20">
    <property type="match status" value="1"/>
</dbReference>